<sequence>MTPDIRAYLESWTHDPRRVKPLFAAIAEAMAGCGATLELVVRQGVTASLRAGASGPGPGSTGPRPLFALADVVEDPEGRFLSVCFYDDEVADPEERGQSVPRGLFNEDARCFDIDGPDPDILPYLAIRLSEAVGAQAQKKRP</sequence>
<reference evidence="1" key="1">
    <citation type="journal article" date="2015" name="Proc. Natl. Acad. Sci. U.S.A.">
        <title>Networks of energetic and metabolic interactions define dynamics in microbial communities.</title>
        <authorList>
            <person name="Embree M."/>
            <person name="Liu J.K."/>
            <person name="Al-Bassam M.M."/>
            <person name="Zengler K."/>
        </authorList>
    </citation>
    <scope>NUCLEOTIDE SEQUENCE</scope>
</reference>
<protein>
    <recommendedName>
        <fullName evidence="2">YdhG-like domain-containing protein</fullName>
    </recommendedName>
</protein>
<name>A0A0W8G8C9_9ZZZZ</name>
<comment type="caution">
    <text evidence="1">The sequence shown here is derived from an EMBL/GenBank/DDBJ whole genome shotgun (WGS) entry which is preliminary data.</text>
</comment>
<proteinExistence type="predicted"/>
<evidence type="ECO:0000313" key="1">
    <source>
        <dbReference type="EMBL" id="KUG29416.1"/>
    </source>
</evidence>
<gene>
    <name evidence="1" type="ORF">ASZ90_000694</name>
</gene>
<organism evidence="1">
    <name type="scientific">hydrocarbon metagenome</name>
    <dbReference type="NCBI Taxonomy" id="938273"/>
    <lineage>
        <taxon>unclassified sequences</taxon>
        <taxon>metagenomes</taxon>
        <taxon>ecological metagenomes</taxon>
    </lineage>
</organism>
<evidence type="ECO:0008006" key="2">
    <source>
        <dbReference type="Google" id="ProtNLM"/>
    </source>
</evidence>
<accession>A0A0W8G8C9</accession>
<dbReference type="EMBL" id="LNQE01000088">
    <property type="protein sequence ID" value="KUG29416.1"/>
    <property type="molecule type" value="Genomic_DNA"/>
</dbReference>
<dbReference type="AlphaFoldDB" id="A0A0W8G8C9"/>